<dbReference type="CDD" id="cd02440">
    <property type="entry name" value="AdoMet_MTases"/>
    <property type="match status" value="1"/>
</dbReference>
<accession>A0A8H4XI00</accession>
<keyword evidence="3" id="KW-1185">Reference proteome</keyword>
<evidence type="ECO:0000313" key="3">
    <source>
        <dbReference type="Proteomes" id="UP000635477"/>
    </source>
</evidence>
<reference evidence="2" key="2">
    <citation type="submission" date="2020-05" db="EMBL/GenBank/DDBJ databases">
        <authorList>
            <person name="Kim H.-S."/>
            <person name="Proctor R.H."/>
            <person name="Brown D.W."/>
        </authorList>
    </citation>
    <scope>NUCLEOTIDE SEQUENCE</scope>
    <source>
        <strain evidence="2">NRRL 22465</strain>
    </source>
</reference>
<dbReference type="Pfam" id="PF13649">
    <property type="entry name" value="Methyltransf_25"/>
    <property type="match status" value="1"/>
</dbReference>
<dbReference type="SUPFAM" id="SSF53335">
    <property type="entry name" value="S-adenosyl-L-methionine-dependent methyltransferases"/>
    <property type="match status" value="1"/>
</dbReference>
<dbReference type="EMBL" id="JABEYC010000700">
    <property type="protein sequence ID" value="KAF4974847.1"/>
    <property type="molecule type" value="Genomic_DNA"/>
</dbReference>
<reference evidence="2" key="1">
    <citation type="journal article" date="2020" name="BMC Genomics">
        <title>Correction to: Identification and distribution of gene clusters required for synthesis of sphingolipid metabolism inhibitors in diverse species of the filamentous fungus Fusarium.</title>
        <authorList>
            <person name="Kim H.S."/>
            <person name="Lohmar J.M."/>
            <person name="Busman M."/>
            <person name="Brown D.W."/>
            <person name="Naumann T.A."/>
            <person name="Divon H.H."/>
            <person name="Lysoe E."/>
            <person name="Uhlig S."/>
            <person name="Proctor R.H."/>
        </authorList>
    </citation>
    <scope>NUCLEOTIDE SEQUENCE</scope>
    <source>
        <strain evidence="2">NRRL 22465</strain>
    </source>
</reference>
<protein>
    <recommendedName>
        <fullName evidence="1">Methyltransferase domain-containing protein</fullName>
    </recommendedName>
</protein>
<comment type="caution">
    <text evidence="2">The sequence shown here is derived from an EMBL/GenBank/DDBJ whole genome shotgun (WGS) entry which is preliminary data.</text>
</comment>
<dbReference type="InterPro" id="IPR029063">
    <property type="entry name" value="SAM-dependent_MTases_sf"/>
</dbReference>
<dbReference type="OrthoDB" id="417697at2759"/>
<dbReference type="InterPro" id="IPR041698">
    <property type="entry name" value="Methyltransf_25"/>
</dbReference>
<evidence type="ECO:0000313" key="2">
    <source>
        <dbReference type="EMBL" id="KAF4974847.1"/>
    </source>
</evidence>
<proteinExistence type="predicted"/>
<name>A0A8H4XI00_9HYPO</name>
<evidence type="ECO:0000259" key="1">
    <source>
        <dbReference type="Pfam" id="PF13649"/>
    </source>
</evidence>
<feature type="domain" description="Methyltransferase" evidence="1">
    <location>
        <begin position="53"/>
        <end position="147"/>
    </location>
</feature>
<gene>
    <name evidence="2" type="ORF">FZEAL_8308</name>
</gene>
<organism evidence="2 3">
    <name type="scientific">Fusarium zealandicum</name>
    <dbReference type="NCBI Taxonomy" id="1053134"/>
    <lineage>
        <taxon>Eukaryota</taxon>
        <taxon>Fungi</taxon>
        <taxon>Dikarya</taxon>
        <taxon>Ascomycota</taxon>
        <taxon>Pezizomycotina</taxon>
        <taxon>Sordariomycetes</taxon>
        <taxon>Hypocreomycetidae</taxon>
        <taxon>Hypocreales</taxon>
        <taxon>Nectriaceae</taxon>
        <taxon>Fusarium</taxon>
        <taxon>Fusarium staphyleae species complex</taxon>
    </lineage>
</organism>
<dbReference type="AlphaFoldDB" id="A0A8H4XI00"/>
<dbReference type="Gene3D" id="3.40.50.150">
    <property type="entry name" value="Vaccinia Virus protein VP39"/>
    <property type="match status" value="1"/>
</dbReference>
<sequence length="283" mass="31433">MSASVYTLNDGATGTEIERLDWQHRSVLTPITERLIPQDIHQYLITLGRPPSIADVATGTGIWLRDLATELPPDARLDGYDFDTSKFPGVEKMAPNITLAQGDGLKPFPAETHDLYDLVHVRCLVYGLKADQWKTMAQNLHSIIRPGEYLLWDEVGYPSFMCLPMTEAFQKFISLDVRYAVSVGRDITSPMSLRNHLSSSGFSNCQQTTSSSFTKSPELQRLAGEVIVSGVGQSINGIVAKGGFDWAQSESEVRDITKHLRADAEEGKCVMGFEIYWTIGQKE</sequence>
<dbReference type="Proteomes" id="UP000635477">
    <property type="component" value="Unassembled WGS sequence"/>
</dbReference>